<sequence length="57" mass="6609">LLHWPESLIIPSLISSVWRGVLLVLKTVTMVHNLLKTRAHTQFKIYVTNQPQVNFKV</sequence>
<accession>K7G7B0</accession>
<evidence type="ECO:0000313" key="2">
    <source>
        <dbReference type="Proteomes" id="UP000007267"/>
    </source>
</evidence>
<reference evidence="2" key="2">
    <citation type="journal article" date="2013" name="Nat. Genet.">
        <title>The draft genomes of soft-shell turtle and green sea turtle yield insights into the development and evolution of the turtle-specific body plan.</title>
        <authorList>
            <person name="Wang Z."/>
            <person name="Pascual-Anaya J."/>
            <person name="Zadissa A."/>
            <person name="Li W."/>
            <person name="Niimura Y."/>
            <person name="Huang Z."/>
            <person name="Li C."/>
            <person name="White S."/>
            <person name="Xiong Z."/>
            <person name="Fang D."/>
            <person name="Wang B."/>
            <person name="Ming Y."/>
            <person name="Chen Y."/>
            <person name="Zheng Y."/>
            <person name="Kuraku S."/>
            <person name="Pignatelli M."/>
            <person name="Herrero J."/>
            <person name="Beal K."/>
            <person name="Nozawa M."/>
            <person name="Li Q."/>
            <person name="Wang J."/>
            <person name="Zhang H."/>
            <person name="Yu L."/>
            <person name="Shigenobu S."/>
            <person name="Wang J."/>
            <person name="Liu J."/>
            <person name="Flicek P."/>
            <person name="Searle S."/>
            <person name="Wang J."/>
            <person name="Kuratani S."/>
            <person name="Yin Y."/>
            <person name="Aken B."/>
            <person name="Zhang G."/>
            <person name="Irie N."/>
        </authorList>
    </citation>
    <scope>NUCLEOTIDE SEQUENCE [LARGE SCALE GENOMIC DNA]</scope>
    <source>
        <strain evidence="2">Daiwa-1</strain>
    </source>
</reference>
<organism evidence="1 2">
    <name type="scientific">Pelodiscus sinensis</name>
    <name type="common">Chinese softshell turtle</name>
    <name type="synonym">Trionyx sinensis</name>
    <dbReference type="NCBI Taxonomy" id="13735"/>
    <lineage>
        <taxon>Eukaryota</taxon>
        <taxon>Metazoa</taxon>
        <taxon>Chordata</taxon>
        <taxon>Craniata</taxon>
        <taxon>Vertebrata</taxon>
        <taxon>Euteleostomi</taxon>
        <taxon>Archelosauria</taxon>
        <taxon>Testudinata</taxon>
        <taxon>Testudines</taxon>
        <taxon>Cryptodira</taxon>
        <taxon>Trionychia</taxon>
        <taxon>Trionychidae</taxon>
        <taxon>Pelodiscus</taxon>
    </lineage>
</organism>
<reference evidence="1" key="3">
    <citation type="submission" date="2025-08" db="UniProtKB">
        <authorList>
            <consortium name="Ensembl"/>
        </authorList>
    </citation>
    <scope>IDENTIFICATION</scope>
</reference>
<dbReference type="Ensembl" id="ENSPSIT00000016247.1">
    <property type="protein sequence ID" value="ENSPSIP00000016171.1"/>
    <property type="gene ID" value="ENSPSIG00000014421.1"/>
</dbReference>
<evidence type="ECO:0000313" key="1">
    <source>
        <dbReference type="Ensembl" id="ENSPSIP00000016171.1"/>
    </source>
</evidence>
<dbReference type="EMBL" id="AGCU01196774">
    <property type="status" value="NOT_ANNOTATED_CDS"/>
    <property type="molecule type" value="Genomic_DNA"/>
</dbReference>
<protein>
    <submittedName>
        <fullName evidence="1">Uncharacterized protein</fullName>
    </submittedName>
</protein>
<name>K7G7B0_PELSI</name>
<dbReference type="EMBL" id="AGCU01196773">
    <property type="status" value="NOT_ANNOTATED_CDS"/>
    <property type="molecule type" value="Genomic_DNA"/>
</dbReference>
<proteinExistence type="predicted"/>
<reference evidence="2" key="1">
    <citation type="submission" date="2011-10" db="EMBL/GenBank/DDBJ databases">
        <authorList>
            <consortium name="Soft-shell Turtle Genome Consortium"/>
        </authorList>
    </citation>
    <scope>NUCLEOTIDE SEQUENCE [LARGE SCALE GENOMIC DNA]</scope>
    <source>
        <strain evidence="2">Daiwa-1</strain>
    </source>
</reference>
<keyword evidence="2" id="KW-1185">Reference proteome</keyword>
<dbReference type="HOGENOM" id="CLU_3001795_0_0_1"/>
<reference evidence="1" key="4">
    <citation type="submission" date="2025-09" db="UniProtKB">
        <authorList>
            <consortium name="Ensembl"/>
        </authorList>
    </citation>
    <scope>IDENTIFICATION</scope>
</reference>
<dbReference type="AlphaFoldDB" id="K7G7B0"/>
<dbReference type="Proteomes" id="UP000007267">
    <property type="component" value="Unassembled WGS sequence"/>
</dbReference>